<feature type="region of interest" description="Disordered" evidence="1">
    <location>
        <begin position="38"/>
        <end position="63"/>
    </location>
</feature>
<evidence type="ECO:0000313" key="3">
    <source>
        <dbReference type="Proteomes" id="UP001630127"/>
    </source>
</evidence>
<proteinExistence type="predicted"/>
<accession>A0ABD2Y3N1</accession>
<dbReference type="InterPro" id="IPR012870">
    <property type="entry name" value="DUF1666"/>
</dbReference>
<name>A0ABD2Y3N1_9GENT</name>
<evidence type="ECO:0008006" key="4">
    <source>
        <dbReference type="Google" id="ProtNLM"/>
    </source>
</evidence>
<feature type="compositionally biased region" description="Basic and acidic residues" evidence="1">
    <location>
        <begin position="380"/>
        <end position="389"/>
    </location>
</feature>
<feature type="region of interest" description="Disordered" evidence="1">
    <location>
        <begin position="363"/>
        <end position="393"/>
    </location>
</feature>
<organism evidence="2 3">
    <name type="scientific">Cinchona calisaya</name>
    <dbReference type="NCBI Taxonomy" id="153742"/>
    <lineage>
        <taxon>Eukaryota</taxon>
        <taxon>Viridiplantae</taxon>
        <taxon>Streptophyta</taxon>
        <taxon>Embryophyta</taxon>
        <taxon>Tracheophyta</taxon>
        <taxon>Spermatophyta</taxon>
        <taxon>Magnoliopsida</taxon>
        <taxon>eudicotyledons</taxon>
        <taxon>Gunneridae</taxon>
        <taxon>Pentapetalae</taxon>
        <taxon>asterids</taxon>
        <taxon>lamiids</taxon>
        <taxon>Gentianales</taxon>
        <taxon>Rubiaceae</taxon>
        <taxon>Cinchonoideae</taxon>
        <taxon>Cinchoneae</taxon>
        <taxon>Cinchona</taxon>
    </lineage>
</organism>
<comment type="caution">
    <text evidence="2">The sequence shown here is derived from an EMBL/GenBank/DDBJ whole genome shotgun (WGS) entry which is preliminary data.</text>
</comment>
<dbReference type="Proteomes" id="UP001630127">
    <property type="component" value="Unassembled WGS sequence"/>
</dbReference>
<dbReference type="EMBL" id="JBJUIK010000015">
    <property type="protein sequence ID" value="KAL3501410.1"/>
    <property type="molecule type" value="Genomic_DNA"/>
</dbReference>
<reference evidence="2 3" key="1">
    <citation type="submission" date="2024-11" db="EMBL/GenBank/DDBJ databases">
        <title>A near-complete genome assembly of Cinchona calisaya.</title>
        <authorList>
            <person name="Lian D.C."/>
            <person name="Zhao X.W."/>
            <person name="Wei L."/>
        </authorList>
    </citation>
    <scope>NUCLEOTIDE SEQUENCE [LARGE SCALE GENOMIC DNA]</scope>
    <source>
        <tissue evidence="2">Nenye</tissue>
    </source>
</reference>
<evidence type="ECO:0000313" key="2">
    <source>
        <dbReference type="EMBL" id="KAL3501410.1"/>
    </source>
</evidence>
<protein>
    <recommendedName>
        <fullName evidence="4">Ribosomal protein L34Ae</fullName>
    </recommendedName>
</protein>
<feature type="compositionally biased region" description="Polar residues" evidence="1">
    <location>
        <begin position="38"/>
        <end position="47"/>
    </location>
</feature>
<dbReference type="Pfam" id="PF07891">
    <property type="entry name" value="DUF1666"/>
    <property type="match status" value="1"/>
</dbReference>
<evidence type="ECO:0000256" key="1">
    <source>
        <dbReference type="SAM" id="MobiDB-lite"/>
    </source>
</evidence>
<keyword evidence="3" id="KW-1185">Reference proteome</keyword>
<feature type="region of interest" description="Disordered" evidence="1">
    <location>
        <begin position="186"/>
        <end position="211"/>
    </location>
</feature>
<dbReference type="PANTHER" id="PTHR46741:SF4">
    <property type="entry name" value="FINGER FYVE DOMAIN PROTEIN, PUTATIVE (DUF1666)-RELATED"/>
    <property type="match status" value="1"/>
</dbReference>
<dbReference type="AlphaFoldDB" id="A0ABD2Y3N1"/>
<dbReference type="PANTHER" id="PTHR46741">
    <property type="entry name" value="OS09G0413600 PROTEIN"/>
    <property type="match status" value="1"/>
</dbReference>
<sequence>MFRFGHFLWVSLCKFMLNIFWFIEEYIRRVKTEHKSVQNGSNFNVNHPQEDDGLDSQSSMGFDSGVAAENETSNFSFKLMIQESKDSKENIAETEDSTFLKSGFSANSLKYQFMAGKNVMGFMEEPETMSFTIQEMFVESNDGLIKPEDEIKRNSEEEIQEFDTCSNASNSDGSFVESGFCNSDDLEESTMEEETPVRERADSSLKTPSNEQILENKEAENSDQNAIISDEEMDDDDISYELQLFPTNEFSTSDLKPELENSCDGSFIGNQEVESGITEVVLSSDAKYDEFLPEVTERILVEKEVISSNLCTIKELNVNEGRQEDIDDEYIELEPSSKDANEVNEKIVSQKDENLFEDAYTGENGTELMDGSSQGFEQESLVKESRKSDSDDEDEFDILLEHQELVKQMKMEMKNSKVRGLPTISEDEECETPKIVEDLKPLKIDDKFEYKGLMEEIHKFHKSYAEKMRKLDILNYQTLHAISFLQLNDSQLFMPSKKSLLSSIKPFSLPNILLFKERRIFADPTLKSITEMHRHLELVYVGQICLSWEILQWEYGKLKELLEHDSEDHLSYNQIAGEYQQFQVLLQRFVEDERFNGPRIQNFVKSRCFCRGLLQVPIIRDDCTKDKKETIVDEKDVMSISMLADTIKESMQIFWEFLRADKEEANGVRKTFQGSPVDSQADTELLMNVRTCLEKKERKIKDIQRSGNCIVKKFQKHQANQPYNTLLISQVELKLVTRVLSLSRLTTDHLVWCQKKLNNINIVNRKVRVEPAFLLFPC</sequence>
<gene>
    <name evidence="2" type="ORF">ACH5RR_035859</name>
</gene>